<protein>
    <submittedName>
        <fullName evidence="2">Uncharacterized protein</fullName>
    </submittedName>
</protein>
<proteinExistence type="predicted"/>
<evidence type="ECO:0000313" key="3">
    <source>
        <dbReference type="Proteomes" id="UP000594263"/>
    </source>
</evidence>
<dbReference type="EnsemblPlants" id="Kaladp0047s0020.1.v1.1">
    <property type="protein sequence ID" value="Kaladp0047s0020.1.v1.1.CDS.1"/>
    <property type="gene ID" value="Kaladp0047s0020.v1.1"/>
</dbReference>
<dbReference type="PANTHER" id="PTHR48213">
    <property type="entry name" value="VID27-LIKE PROTEIN"/>
    <property type="match status" value="1"/>
</dbReference>
<name>A0A7N0ZWR6_KALFE</name>
<dbReference type="Gramene" id="Kaladp0047s0020.1.v1.1">
    <property type="protein sequence ID" value="Kaladp0047s0020.1.v1.1.CDS.1"/>
    <property type="gene ID" value="Kaladp0047s0020.v1.1"/>
</dbReference>
<reference evidence="2" key="1">
    <citation type="submission" date="2021-01" db="UniProtKB">
        <authorList>
            <consortium name="EnsemblPlants"/>
        </authorList>
    </citation>
    <scope>IDENTIFICATION</scope>
</reference>
<keyword evidence="3" id="KW-1185">Reference proteome</keyword>
<organism evidence="2 3">
    <name type="scientific">Kalanchoe fedtschenkoi</name>
    <name type="common">Lavender scallops</name>
    <name type="synonym">South American air plant</name>
    <dbReference type="NCBI Taxonomy" id="63787"/>
    <lineage>
        <taxon>Eukaryota</taxon>
        <taxon>Viridiplantae</taxon>
        <taxon>Streptophyta</taxon>
        <taxon>Embryophyta</taxon>
        <taxon>Tracheophyta</taxon>
        <taxon>Spermatophyta</taxon>
        <taxon>Magnoliopsida</taxon>
        <taxon>eudicotyledons</taxon>
        <taxon>Gunneridae</taxon>
        <taxon>Pentapetalae</taxon>
        <taxon>Saxifragales</taxon>
        <taxon>Crassulaceae</taxon>
        <taxon>Kalanchoe</taxon>
    </lineage>
</organism>
<evidence type="ECO:0000313" key="2">
    <source>
        <dbReference type="EnsemblPlants" id="Kaladp0047s0020.1.v1.1.CDS.1"/>
    </source>
</evidence>
<feature type="compositionally biased region" description="Acidic residues" evidence="1">
    <location>
        <begin position="117"/>
        <end position="135"/>
    </location>
</feature>
<accession>A0A7N0ZWR6</accession>
<dbReference type="Proteomes" id="UP000594263">
    <property type="component" value="Unplaced"/>
</dbReference>
<dbReference type="AlphaFoldDB" id="A0A7N0ZWR6"/>
<feature type="region of interest" description="Disordered" evidence="1">
    <location>
        <begin position="117"/>
        <end position="137"/>
    </location>
</feature>
<dbReference type="PANTHER" id="PTHR48213:SF1">
    <property type="entry name" value="PROSTATIC SPERMINE-BINDING-LIKE PROTEIN"/>
    <property type="match status" value="1"/>
</dbReference>
<evidence type="ECO:0000256" key="1">
    <source>
        <dbReference type="SAM" id="MobiDB-lite"/>
    </source>
</evidence>
<sequence length="186" mass="20151">MAINTTTTAAIARALGFLAGRFPIAHSDAEITDWEFVDTSDLSYDDLVYILSDEDESGKSSALLLSMSAAEDRAAEDGEEFHAGVSGLAVVAVRAYGGSPVADHEGGMSEEVVEGVFEDPESEEDDDQDDLDDELVPWSVGDRFGRQRMRKLGGRAYAKMNKTKKFPYTLNRPGCVRGKHGLGRKG</sequence>